<dbReference type="SMART" id="SM00709">
    <property type="entry name" value="Zpr1"/>
    <property type="match status" value="2"/>
</dbReference>
<dbReference type="InterPro" id="IPR004457">
    <property type="entry name" value="Znf_ZPR1"/>
</dbReference>
<comment type="subcellular location">
    <subcellularLocation>
        <location evidence="1">Nucleus</location>
    </subcellularLocation>
</comment>
<dbReference type="PANTHER" id="PTHR10876:SF0">
    <property type="entry name" value="ZINC FINGER PROTEIN ZPR1"/>
    <property type="match status" value="1"/>
</dbReference>
<dbReference type="AlphaFoldDB" id="A0AA88HD41"/>
<keyword evidence="6" id="KW-0539">Nucleus</keyword>
<reference evidence="8" key="1">
    <citation type="submission" date="2023-07" db="EMBL/GenBank/DDBJ databases">
        <title>Chromosome-level genome assembly of Artemia franciscana.</title>
        <authorList>
            <person name="Jo E."/>
        </authorList>
    </citation>
    <scope>NUCLEOTIDE SEQUENCE</scope>
    <source>
        <tissue evidence="8">Whole body</tissue>
    </source>
</reference>
<dbReference type="InterPro" id="IPR042451">
    <property type="entry name" value="ZPR1_A/B_dom"/>
</dbReference>
<dbReference type="FunFam" id="2.60.120.1040:FF:000001">
    <property type="entry name" value="Zinc finger protein ZPR1"/>
    <property type="match status" value="1"/>
</dbReference>
<evidence type="ECO:0000259" key="7">
    <source>
        <dbReference type="SMART" id="SM00709"/>
    </source>
</evidence>
<protein>
    <recommendedName>
        <fullName evidence="7">Zinc finger ZPR1-type domain-containing protein</fullName>
    </recommendedName>
</protein>
<organism evidence="8 9">
    <name type="scientific">Artemia franciscana</name>
    <name type="common">Brine shrimp</name>
    <name type="synonym">Artemia sanfranciscana</name>
    <dbReference type="NCBI Taxonomy" id="6661"/>
    <lineage>
        <taxon>Eukaryota</taxon>
        <taxon>Metazoa</taxon>
        <taxon>Ecdysozoa</taxon>
        <taxon>Arthropoda</taxon>
        <taxon>Crustacea</taxon>
        <taxon>Branchiopoda</taxon>
        <taxon>Anostraca</taxon>
        <taxon>Artemiidae</taxon>
        <taxon>Artemia</taxon>
    </lineage>
</organism>
<keyword evidence="9" id="KW-1185">Reference proteome</keyword>
<feature type="domain" description="Zinc finger ZPR1-type" evidence="7">
    <location>
        <begin position="208"/>
        <end position="368"/>
    </location>
</feature>
<accession>A0AA88HD41</accession>
<gene>
    <name evidence="8" type="ORF">QYM36_014778</name>
</gene>
<dbReference type="Gene3D" id="2.20.25.420">
    <property type="entry name" value="ZPR1, zinc finger domain"/>
    <property type="match status" value="2"/>
</dbReference>
<evidence type="ECO:0000256" key="2">
    <source>
        <dbReference type="ARBA" id="ARBA00008354"/>
    </source>
</evidence>
<keyword evidence="5" id="KW-0862">Zinc</keyword>
<evidence type="ECO:0000256" key="3">
    <source>
        <dbReference type="ARBA" id="ARBA00022723"/>
    </source>
</evidence>
<dbReference type="Pfam" id="PF03367">
    <property type="entry name" value="Zn_ribbon_ZPR1"/>
    <property type="match status" value="2"/>
</dbReference>
<keyword evidence="3" id="KW-0479">Metal-binding</keyword>
<dbReference type="FunFam" id="2.20.25.420:FF:000003">
    <property type="entry name" value="zinc finger protein ZPR1"/>
    <property type="match status" value="1"/>
</dbReference>
<keyword evidence="4" id="KW-0863">Zinc-finger</keyword>
<dbReference type="PANTHER" id="PTHR10876">
    <property type="entry name" value="ZINC FINGER PROTEIN ZPR1"/>
    <property type="match status" value="1"/>
</dbReference>
<evidence type="ECO:0000256" key="5">
    <source>
        <dbReference type="ARBA" id="ARBA00022833"/>
    </source>
</evidence>
<evidence type="ECO:0000256" key="1">
    <source>
        <dbReference type="ARBA" id="ARBA00004123"/>
    </source>
</evidence>
<evidence type="ECO:0000256" key="6">
    <source>
        <dbReference type="ARBA" id="ARBA00023242"/>
    </source>
</evidence>
<dbReference type="InterPro" id="IPR040141">
    <property type="entry name" value="ZPR1"/>
</dbReference>
<sequence length="406" mass="45471">GITRLLLTQIPFYKSVILMSFECEHCGYKNNELQSAEKIQEKGVKYEVKIKEESDLNRQVVKSDSAVVCIPELDFEIPAQSQKGEITTVESLLARAVAGLEQDQPARRALDPESATAIDAFIERLKQCKNLENSFTVVIDDPSGNSFFENPHAPQKDPNMNTCYYTRTKDQDHSLGIYEQSEITNDPVPEEEETSAENLSDEVLTFQTNCPTCNAPCQTNMKVTNIPFFKEVTIMATNCDNCGHRTNEVKPGGGVAEKGTRISLRITDVSDFSRDVLKSDDCSFSIPELEFEVGSGILCGRFTTLEGLLVSIKELIITNDPLISGDSAKNDIKLKVEEFSKKLDDVLACKIPVHIVLDDPSGNSYIQNYYAPEPDPEMNIDHYERSFEQNEELGLNDMKVEGYEEF</sequence>
<dbReference type="InterPro" id="IPR042452">
    <property type="entry name" value="ZPR1_Znf1/2"/>
</dbReference>
<comment type="caution">
    <text evidence="8">The sequence shown here is derived from an EMBL/GenBank/DDBJ whole genome shotgun (WGS) entry which is preliminary data.</text>
</comment>
<dbReference type="NCBIfam" id="TIGR00310">
    <property type="entry name" value="ZPR1_znf"/>
    <property type="match status" value="2"/>
</dbReference>
<dbReference type="Gene3D" id="2.60.120.1040">
    <property type="entry name" value="ZPR1, A/B domain"/>
    <property type="match status" value="2"/>
</dbReference>
<evidence type="ECO:0000313" key="8">
    <source>
        <dbReference type="EMBL" id="KAK2706850.1"/>
    </source>
</evidence>
<dbReference type="GO" id="GO:0008270">
    <property type="term" value="F:zinc ion binding"/>
    <property type="evidence" value="ECO:0007669"/>
    <property type="project" value="UniProtKB-KW"/>
</dbReference>
<dbReference type="GO" id="GO:0005634">
    <property type="term" value="C:nucleus"/>
    <property type="evidence" value="ECO:0007669"/>
    <property type="project" value="UniProtKB-SubCell"/>
</dbReference>
<proteinExistence type="inferred from homology"/>
<evidence type="ECO:0000256" key="4">
    <source>
        <dbReference type="ARBA" id="ARBA00022771"/>
    </source>
</evidence>
<feature type="non-terminal residue" evidence="8">
    <location>
        <position position="1"/>
    </location>
</feature>
<name>A0AA88HD41_ARTSF</name>
<dbReference type="FunFam" id="2.60.120.1040:FF:000002">
    <property type="entry name" value="zinc finger protein ZPR1"/>
    <property type="match status" value="1"/>
</dbReference>
<dbReference type="Pfam" id="PF22794">
    <property type="entry name" value="jr-ZPR1"/>
    <property type="match status" value="2"/>
</dbReference>
<comment type="similarity">
    <text evidence="2">Belongs to the ZPR1 family.</text>
</comment>
<evidence type="ECO:0000313" key="9">
    <source>
        <dbReference type="Proteomes" id="UP001187531"/>
    </source>
</evidence>
<dbReference type="Proteomes" id="UP001187531">
    <property type="component" value="Unassembled WGS sequence"/>
</dbReference>
<dbReference type="EMBL" id="JAVRJZ010000019">
    <property type="protein sequence ID" value="KAK2706850.1"/>
    <property type="molecule type" value="Genomic_DNA"/>
</dbReference>
<feature type="domain" description="Zinc finger ZPR1-type" evidence="7">
    <location>
        <begin position="1"/>
        <end position="150"/>
    </location>
</feature>
<dbReference type="InterPro" id="IPR056180">
    <property type="entry name" value="ZPR1_jr_dom"/>
</dbReference>